<dbReference type="HOGENOM" id="CLU_1738330_0_0_6"/>
<dbReference type="Gene3D" id="1.10.260.40">
    <property type="entry name" value="lambda repressor-like DNA-binding domains"/>
    <property type="match status" value="1"/>
</dbReference>
<accession>W5YUM9</accession>
<keyword evidence="3" id="KW-1185">Reference proteome</keyword>
<name>W5YUM9_9GAMM</name>
<dbReference type="PROSITE" id="PS50943">
    <property type="entry name" value="HTH_CROC1"/>
    <property type="match status" value="1"/>
</dbReference>
<dbReference type="GO" id="GO:0003677">
    <property type="term" value="F:DNA binding"/>
    <property type="evidence" value="ECO:0007669"/>
    <property type="project" value="InterPro"/>
</dbReference>
<dbReference type="RefSeq" id="WP_041342035.1">
    <property type="nucleotide sequence ID" value="NZ_CP007151.1"/>
</dbReference>
<sequence length="150" mass="17445">MILQFFKNFSRDSAYDHRKLVNGEEMICVAKNLGYTQAQIAEMCDVSTTMISHWANQQKPERPTFRQLKPMFDRCGRGRFKYEMEPLPPSAIEYPPIKVFLATLFLAMAVGGAIWFSTLKPCLDQWDECKELKWYQMGSFQWIQVGDSAK</sequence>
<protein>
    <recommendedName>
        <fullName evidence="1">HTH cro/C1-type domain-containing protein</fullName>
    </recommendedName>
</protein>
<organism evidence="2 3">
    <name type="scientific">Marinobacter similis</name>
    <dbReference type="NCBI Taxonomy" id="1420916"/>
    <lineage>
        <taxon>Bacteria</taxon>
        <taxon>Pseudomonadati</taxon>
        <taxon>Pseudomonadota</taxon>
        <taxon>Gammaproteobacteria</taxon>
        <taxon>Pseudomonadales</taxon>
        <taxon>Marinobacteraceae</taxon>
        <taxon>Marinobacter</taxon>
    </lineage>
</organism>
<reference evidence="2 3" key="1">
    <citation type="journal article" date="2014" name="Genome Announc.">
        <title>Draft Genome Sequences of Marinobacter similis A3d10T and Marinobacter salarius R9SW1T.</title>
        <authorList>
            <person name="Ivanova E.P."/>
            <person name="Ng H.J."/>
            <person name="Webb H.K."/>
            <person name="Feng G."/>
            <person name="Oshima K."/>
            <person name="Hattori M."/>
            <person name="Ohkuma M."/>
            <person name="Sergeev A.F."/>
            <person name="Mikhailov V.V."/>
            <person name="Crawford R.J."/>
            <person name="Sawabe T."/>
        </authorList>
    </citation>
    <scope>NUCLEOTIDE SEQUENCE [LARGE SCALE GENOMIC DNA]</scope>
    <source>
        <strain evidence="2 3">A3d10</strain>
    </source>
</reference>
<gene>
    <name evidence="2" type="ORF">AU14_15405</name>
</gene>
<dbReference type="AlphaFoldDB" id="W5YUM9"/>
<dbReference type="CDD" id="cd00093">
    <property type="entry name" value="HTH_XRE"/>
    <property type="match status" value="1"/>
</dbReference>
<evidence type="ECO:0000313" key="3">
    <source>
        <dbReference type="Proteomes" id="UP000061489"/>
    </source>
</evidence>
<feature type="domain" description="HTH cro/C1-type" evidence="1">
    <location>
        <begin position="31"/>
        <end position="54"/>
    </location>
</feature>
<dbReference type="Proteomes" id="UP000061489">
    <property type="component" value="Chromosome"/>
</dbReference>
<dbReference type="EMBL" id="CP007151">
    <property type="protein sequence ID" value="AHI30203.1"/>
    <property type="molecule type" value="Genomic_DNA"/>
</dbReference>
<dbReference type="InterPro" id="IPR010982">
    <property type="entry name" value="Lambda_DNA-bd_dom_sf"/>
</dbReference>
<dbReference type="InterPro" id="IPR001387">
    <property type="entry name" value="Cro/C1-type_HTH"/>
</dbReference>
<dbReference type="SUPFAM" id="SSF47413">
    <property type="entry name" value="lambda repressor-like DNA-binding domains"/>
    <property type="match status" value="1"/>
</dbReference>
<evidence type="ECO:0000313" key="2">
    <source>
        <dbReference type="EMBL" id="AHI30203.1"/>
    </source>
</evidence>
<evidence type="ECO:0000259" key="1">
    <source>
        <dbReference type="PROSITE" id="PS50943"/>
    </source>
</evidence>
<dbReference type="OrthoDB" id="7065687at2"/>
<dbReference type="KEGG" id="msx:AU14_15405"/>
<proteinExistence type="predicted"/>